<dbReference type="InterPro" id="IPR004369">
    <property type="entry name" value="Prolyl-tRNA_editing_YbaK/EbsC"/>
</dbReference>
<dbReference type="PIRSF" id="PIRSF006181">
    <property type="entry name" value="EbsC_YbaK"/>
    <property type="match status" value="1"/>
</dbReference>
<dbReference type="OMA" id="SGYMVGG"/>
<dbReference type="Pfam" id="PF04073">
    <property type="entry name" value="tRNA_edit"/>
    <property type="match status" value="1"/>
</dbReference>
<comment type="similarity">
    <text evidence="1 4">Belongs to the prolyl-tRNA editing family. YbaK/EbsC subfamily.</text>
</comment>
<dbReference type="Proteomes" id="UP000255423">
    <property type="component" value="Unassembled WGS sequence"/>
</dbReference>
<dbReference type="InterPro" id="IPR036754">
    <property type="entry name" value="YbaK/aa-tRNA-synt-asso_dom_sf"/>
</dbReference>
<evidence type="ECO:0000256" key="2">
    <source>
        <dbReference type="ARBA" id="ARBA00022917"/>
    </source>
</evidence>
<dbReference type="CDD" id="cd00002">
    <property type="entry name" value="YbaK_deacylase"/>
    <property type="match status" value="1"/>
</dbReference>
<dbReference type="RefSeq" id="WP_014546744.1">
    <property type="nucleotide sequence ID" value="NZ_UHJL01000002.1"/>
</dbReference>
<dbReference type="GO" id="GO:0002161">
    <property type="term" value="F:aminoacyl-tRNA deacylase activity"/>
    <property type="evidence" value="ECO:0007669"/>
    <property type="project" value="InterPro"/>
</dbReference>
<dbReference type="EMBL" id="UHJL01000002">
    <property type="protein sequence ID" value="SUQ23999.1"/>
    <property type="molecule type" value="Genomic_DNA"/>
</dbReference>
<keyword evidence="2 4" id="KW-0648">Protein biosynthesis</keyword>
<name>A0A380S465_FIBSU</name>
<keyword evidence="3 4" id="KW-0456">Lyase</keyword>
<organism evidence="6 7">
    <name type="scientific">Fibrobacter succinogenes</name>
    <name type="common">Bacteroides succinogenes</name>
    <dbReference type="NCBI Taxonomy" id="833"/>
    <lineage>
        <taxon>Bacteria</taxon>
        <taxon>Pseudomonadati</taxon>
        <taxon>Fibrobacterota</taxon>
        <taxon>Fibrobacteria</taxon>
        <taxon>Fibrobacterales</taxon>
        <taxon>Fibrobacteraceae</taxon>
        <taxon>Fibrobacter</taxon>
    </lineage>
</organism>
<dbReference type="NCBIfam" id="TIGR00011">
    <property type="entry name" value="YbaK_EbsC"/>
    <property type="match status" value="1"/>
</dbReference>
<sequence>MDIKKTNAARILDRQKIQYELIPYKVDENDLGAQHVADSLGEDINQVFKTILVHGDKIGYLICVVPGNLEVDLKGAAKVSGNKKIDTVPLKDLTPLTGYIRGGCSPLGLKKNYPIFIHETAMQFPYIYVSAGERGLQLKVAPADLVKATRATVGVIARVHPEDPDAK</sequence>
<dbReference type="InterPro" id="IPR007214">
    <property type="entry name" value="YbaK/aa-tRNA-synth-assoc-dom"/>
</dbReference>
<dbReference type="PANTHER" id="PTHR30411">
    <property type="entry name" value="CYTOPLASMIC PROTEIN"/>
    <property type="match status" value="1"/>
</dbReference>
<evidence type="ECO:0000256" key="3">
    <source>
        <dbReference type="ARBA" id="ARBA00023239"/>
    </source>
</evidence>
<dbReference type="GO" id="GO:0006412">
    <property type="term" value="P:translation"/>
    <property type="evidence" value="ECO:0007669"/>
    <property type="project" value="UniProtKB-KW"/>
</dbReference>
<evidence type="ECO:0000259" key="5">
    <source>
        <dbReference type="Pfam" id="PF04073"/>
    </source>
</evidence>
<reference evidence="6 7" key="1">
    <citation type="submission" date="2017-08" db="EMBL/GenBank/DDBJ databases">
        <authorList>
            <person name="de Groot N.N."/>
        </authorList>
    </citation>
    <scope>NUCLEOTIDE SEQUENCE [LARGE SCALE GENOMIC DNA]</scope>
    <source>
        <strain evidence="6 7">HM2</strain>
    </source>
</reference>
<dbReference type="GO" id="GO:0016829">
    <property type="term" value="F:lyase activity"/>
    <property type="evidence" value="ECO:0007669"/>
    <property type="project" value="UniProtKB-KW"/>
</dbReference>
<dbReference type="SUPFAM" id="SSF55826">
    <property type="entry name" value="YbaK/ProRS associated domain"/>
    <property type="match status" value="1"/>
</dbReference>
<feature type="domain" description="YbaK/aminoacyl-tRNA synthetase-associated" evidence="5">
    <location>
        <begin position="33"/>
        <end position="147"/>
    </location>
</feature>
<evidence type="ECO:0000313" key="7">
    <source>
        <dbReference type="Proteomes" id="UP000255423"/>
    </source>
</evidence>
<protein>
    <recommendedName>
        <fullName evidence="4">Cys-tRNA(Pro)/Cys-tRNA(Cys) deacylase</fullName>
        <ecNumber evidence="4">4.2.-.-</ecNumber>
    </recommendedName>
</protein>
<dbReference type="AlphaFoldDB" id="A0A380S465"/>
<accession>A0A380S465</accession>
<dbReference type="Gene3D" id="3.90.960.10">
    <property type="entry name" value="YbaK/aminoacyl-tRNA synthetase-associated domain"/>
    <property type="match status" value="1"/>
</dbReference>
<dbReference type="EC" id="4.2.-.-" evidence="4"/>
<proteinExistence type="inferred from homology"/>
<evidence type="ECO:0000313" key="6">
    <source>
        <dbReference type="EMBL" id="SUQ23999.1"/>
    </source>
</evidence>
<evidence type="ECO:0000256" key="1">
    <source>
        <dbReference type="ARBA" id="ARBA00009798"/>
    </source>
</evidence>
<evidence type="ECO:0000256" key="4">
    <source>
        <dbReference type="PIRNR" id="PIRNR006181"/>
    </source>
</evidence>
<dbReference type="PANTHER" id="PTHR30411:SF0">
    <property type="entry name" value="CYS-TRNA(PRO)_CYS-TRNA(CYS) DEACYLASE YBAK"/>
    <property type="match status" value="1"/>
</dbReference>
<gene>
    <name evidence="6" type="ORF">SAMN05661053_1389</name>
</gene>